<name>A0A1Q3AM58_CEPFO</name>
<dbReference type="InParanoid" id="A0A1Q3AM58"/>
<dbReference type="Pfam" id="PF05699">
    <property type="entry name" value="Dimer_Tnp_hAT"/>
    <property type="match status" value="1"/>
</dbReference>
<dbReference type="GO" id="GO:0046983">
    <property type="term" value="F:protein dimerization activity"/>
    <property type="evidence" value="ECO:0007669"/>
    <property type="project" value="InterPro"/>
</dbReference>
<proteinExistence type="predicted"/>
<reference evidence="4" key="1">
    <citation type="submission" date="2016-04" db="EMBL/GenBank/DDBJ databases">
        <title>Cephalotus genome sequencing.</title>
        <authorList>
            <person name="Fukushima K."/>
            <person name="Hasebe M."/>
            <person name="Fang X."/>
        </authorList>
    </citation>
    <scope>NUCLEOTIDE SEQUENCE [LARGE SCALE GENOMIC DNA]</scope>
    <source>
        <strain evidence="4">cv. St1</strain>
    </source>
</reference>
<dbReference type="STRING" id="3775.A0A1Q3AM58"/>
<dbReference type="Pfam" id="PF14291">
    <property type="entry name" value="DUF4371"/>
    <property type="match status" value="1"/>
</dbReference>
<dbReference type="InterPro" id="IPR008906">
    <property type="entry name" value="HATC_C_dom"/>
</dbReference>
<organism evidence="3 4">
    <name type="scientific">Cephalotus follicularis</name>
    <name type="common">Albany pitcher plant</name>
    <dbReference type="NCBI Taxonomy" id="3775"/>
    <lineage>
        <taxon>Eukaryota</taxon>
        <taxon>Viridiplantae</taxon>
        <taxon>Streptophyta</taxon>
        <taxon>Embryophyta</taxon>
        <taxon>Tracheophyta</taxon>
        <taxon>Spermatophyta</taxon>
        <taxon>Magnoliopsida</taxon>
        <taxon>eudicotyledons</taxon>
        <taxon>Gunneridae</taxon>
        <taxon>Pentapetalae</taxon>
        <taxon>rosids</taxon>
        <taxon>fabids</taxon>
        <taxon>Oxalidales</taxon>
        <taxon>Cephalotaceae</taxon>
        <taxon>Cephalotus</taxon>
    </lineage>
</organism>
<dbReference type="PANTHER" id="PTHR45749">
    <property type="match status" value="1"/>
</dbReference>
<evidence type="ECO:0000259" key="2">
    <source>
        <dbReference type="Pfam" id="PF14291"/>
    </source>
</evidence>
<evidence type="ECO:0000313" key="4">
    <source>
        <dbReference type="Proteomes" id="UP000187406"/>
    </source>
</evidence>
<evidence type="ECO:0000313" key="3">
    <source>
        <dbReference type="EMBL" id="GAV56774.1"/>
    </source>
</evidence>
<gene>
    <name evidence="3" type="ORF">CFOL_v3_00316</name>
</gene>
<accession>A0A1Q3AM58</accession>
<dbReference type="EMBL" id="BDDD01000006">
    <property type="protein sequence ID" value="GAV56774.1"/>
    <property type="molecule type" value="Genomic_DNA"/>
</dbReference>
<evidence type="ECO:0000259" key="1">
    <source>
        <dbReference type="Pfam" id="PF05699"/>
    </source>
</evidence>
<dbReference type="OrthoDB" id="1730821at2759"/>
<feature type="domain" description="DUF4371" evidence="2">
    <location>
        <begin position="4"/>
        <end position="151"/>
    </location>
</feature>
<keyword evidence="4" id="KW-1185">Reference proteome</keyword>
<dbReference type="InterPro" id="IPR025398">
    <property type="entry name" value="DUF4371"/>
</dbReference>
<comment type="caution">
    <text evidence="3">The sequence shown here is derived from an EMBL/GenBank/DDBJ whole genome shotgun (WGS) entry which is preliminary data.</text>
</comment>
<protein>
    <submittedName>
        <fullName evidence="3">Dimer_Tnp_hAT domain-containing protein/DUF4371 domain-containing protein</fullName>
    </submittedName>
</protein>
<dbReference type="AlphaFoldDB" id="A0A1Q3AM58"/>
<sequence>MSHNRLKLKASVDAVRWLTFQNCPLRGNDKSIYSINIGNFIEMVKLLASYNEDVKNIVLDNAPQNAQYIAPSIQKEILHVIARKVRCVIREKISDAKFCILVDESRDESKREKMAIVLRYVDKVGIVQERFFDLVHVPDTSALTLKNEITIAELSHGLVKTEKYEIYHLVFKLIRLVLTLPVSTAITERSFSAIKIVETRLRNKIEDEYLTDYLVTYIEKRTATQFSTDSIIDDFYDVKECRARLR</sequence>
<dbReference type="PANTHER" id="PTHR45749:SF37">
    <property type="entry name" value="OS05G0311600 PROTEIN"/>
    <property type="match status" value="1"/>
</dbReference>
<feature type="domain" description="HAT C-terminal dimerisation" evidence="1">
    <location>
        <begin position="165"/>
        <end position="217"/>
    </location>
</feature>
<dbReference type="Proteomes" id="UP000187406">
    <property type="component" value="Unassembled WGS sequence"/>
</dbReference>